<feature type="non-terminal residue" evidence="2">
    <location>
        <position position="1"/>
    </location>
</feature>
<dbReference type="EMBL" id="UINC01035432">
    <property type="protein sequence ID" value="SVB27828.1"/>
    <property type="molecule type" value="Genomic_DNA"/>
</dbReference>
<feature type="non-terminal residue" evidence="2">
    <location>
        <position position="24"/>
    </location>
</feature>
<feature type="region of interest" description="Disordered" evidence="1">
    <location>
        <begin position="1"/>
        <end position="24"/>
    </location>
</feature>
<reference evidence="2" key="1">
    <citation type="submission" date="2018-05" db="EMBL/GenBank/DDBJ databases">
        <authorList>
            <person name="Lanie J.A."/>
            <person name="Ng W.-L."/>
            <person name="Kazmierczak K.M."/>
            <person name="Andrzejewski T.M."/>
            <person name="Davidsen T.M."/>
            <person name="Wayne K.J."/>
            <person name="Tettelin H."/>
            <person name="Glass J.I."/>
            <person name="Rusch D."/>
            <person name="Podicherti R."/>
            <person name="Tsui H.-C.T."/>
            <person name="Winkler M.E."/>
        </authorList>
    </citation>
    <scope>NUCLEOTIDE SEQUENCE</scope>
</reference>
<sequence>WCPTLARSSPWHPSRHKAVSTDQL</sequence>
<name>A0A382CNM6_9ZZZZ</name>
<organism evidence="2">
    <name type="scientific">marine metagenome</name>
    <dbReference type="NCBI Taxonomy" id="408172"/>
    <lineage>
        <taxon>unclassified sequences</taxon>
        <taxon>metagenomes</taxon>
        <taxon>ecological metagenomes</taxon>
    </lineage>
</organism>
<proteinExistence type="predicted"/>
<evidence type="ECO:0000313" key="2">
    <source>
        <dbReference type="EMBL" id="SVB27828.1"/>
    </source>
</evidence>
<dbReference type="AlphaFoldDB" id="A0A382CNM6"/>
<evidence type="ECO:0000256" key="1">
    <source>
        <dbReference type="SAM" id="MobiDB-lite"/>
    </source>
</evidence>
<gene>
    <name evidence="2" type="ORF">METZ01_LOCUS180682</name>
</gene>
<accession>A0A382CNM6</accession>
<protein>
    <submittedName>
        <fullName evidence="2">Uncharacterized protein</fullName>
    </submittedName>
</protein>